<dbReference type="STRING" id="1330018.A0A167JI37"/>
<protein>
    <recommendedName>
        <fullName evidence="4">F-box domain-containing protein</fullName>
    </recommendedName>
</protein>
<organism evidence="2 3">
    <name type="scientific">Calocera viscosa (strain TUFC12733)</name>
    <dbReference type="NCBI Taxonomy" id="1330018"/>
    <lineage>
        <taxon>Eukaryota</taxon>
        <taxon>Fungi</taxon>
        <taxon>Dikarya</taxon>
        <taxon>Basidiomycota</taxon>
        <taxon>Agaricomycotina</taxon>
        <taxon>Dacrymycetes</taxon>
        <taxon>Dacrymycetales</taxon>
        <taxon>Dacrymycetaceae</taxon>
        <taxon>Calocera</taxon>
    </lineage>
</organism>
<dbReference type="SUPFAM" id="SSF52047">
    <property type="entry name" value="RNI-like"/>
    <property type="match status" value="1"/>
</dbReference>
<proteinExistence type="predicted"/>
<name>A0A167JI37_CALVF</name>
<dbReference type="Proteomes" id="UP000076738">
    <property type="component" value="Unassembled WGS sequence"/>
</dbReference>
<evidence type="ECO:0000313" key="3">
    <source>
        <dbReference type="Proteomes" id="UP000076738"/>
    </source>
</evidence>
<dbReference type="OrthoDB" id="2447803at2759"/>
<dbReference type="AlphaFoldDB" id="A0A167JI37"/>
<feature type="region of interest" description="Disordered" evidence="1">
    <location>
        <begin position="567"/>
        <end position="594"/>
    </location>
</feature>
<dbReference type="EMBL" id="KV417300">
    <property type="protein sequence ID" value="KZO93615.1"/>
    <property type="molecule type" value="Genomic_DNA"/>
</dbReference>
<evidence type="ECO:0000256" key="1">
    <source>
        <dbReference type="SAM" id="MobiDB-lite"/>
    </source>
</evidence>
<dbReference type="Gene3D" id="3.80.10.10">
    <property type="entry name" value="Ribonuclease Inhibitor"/>
    <property type="match status" value="1"/>
</dbReference>
<accession>A0A167JI37</accession>
<dbReference type="InterPro" id="IPR032675">
    <property type="entry name" value="LRR_dom_sf"/>
</dbReference>
<keyword evidence="3" id="KW-1185">Reference proteome</keyword>
<sequence>MMHRALQIPEILQLIFSHLAHDELATLLRTSGFFFFPAASQLWASVDTEALMCLVNLFLATEEVKNPTAVRLPSFPPHLQKKMHPELTQQQTSKRNFSIASRWRRFQMFAPLIQTLDLDLTNGCDEEGLSEELNDDYAHLSLTQMATLTRTSALLPGLRSLHYTTLEAEHLNNVLLFLAPSLEELYVKTFHYDDEYWGNAEADWALPVGCLLEALPRQCPRLRRLALAAHMPRGSIHLSTVLNLVTKLAFLEYFECDFIGLHPALLGALARRSGLQELRVGYYNVDILGEQVAYQIVCHPSFPALRSLHLAANQLIAPVFLKLIPPQLHTLQLDVAAEPFTDDSLAHLSSAIHAGQPHLRALSLTCRDFDYGRDASVSFDLFAPLLQIKSLTQFELKFLSSTPLDLADAHVAAIGGAWPALEVLNLQWHDRLSTGSGGLADESALTLGALAALATRCRRLQRAELTALNIHLVPPPPPIAPSRATVELRLTHGRVHVQPELLAAFLYTLWPRIQMTGTFISLPHVPSPADVSDVPPPGGTEQDRDREKWITIRGMIASMRCQQIMEARKGAPPESVRESFEPKYRDHLLSPGSL</sequence>
<evidence type="ECO:0000313" key="2">
    <source>
        <dbReference type="EMBL" id="KZO93615.1"/>
    </source>
</evidence>
<reference evidence="2 3" key="1">
    <citation type="journal article" date="2016" name="Mol. Biol. Evol.">
        <title>Comparative Genomics of Early-Diverging Mushroom-Forming Fungi Provides Insights into the Origins of Lignocellulose Decay Capabilities.</title>
        <authorList>
            <person name="Nagy L.G."/>
            <person name="Riley R."/>
            <person name="Tritt A."/>
            <person name="Adam C."/>
            <person name="Daum C."/>
            <person name="Floudas D."/>
            <person name="Sun H."/>
            <person name="Yadav J.S."/>
            <person name="Pangilinan J."/>
            <person name="Larsson K.H."/>
            <person name="Matsuura K."/>
            <person name="Barry K."/>
            <person name="Labutti K."/>
            <person name="Kuo R."/>
            <person name="Ohm R.A."/>
            <person name="Bhattacharya S.S."/>
            <person name="Shirouzu T."/>
            <person name="Yoshinaga Y."/>
            <person name="Martin F.M."/>
            <person name="Grigoriev I.V."/>
            <person name="Hibbett D.S."/>
        </authorList>
    </citation>
    <scope>NUCLEOTIDE SEQUENCE [LARGE SCALE GENOMIC DNA]</scope>
    <source>
        <strain evidence="2 3">TUFC12733</strain>
    </source>
</reference>
<gene>
    <name evidence="2" type="ORF">CALVIDRAFT_556845</name>
</gene>
<feature type="region of interest" description="Disordered" evidence="1">
    <location>
        <begin position="526"/>
        <end position="545"/>
    </location>
</feature>
<feature type="compositionally biased region" description="Basic and acidic residues" evidence="1">
    <location>
        <begin position="567"/>
        <end position="588"/>
    </location>
</feature>
<evidence type="ECO:0008006" key="4">
    <source>
        <dbReference type="Google" id="ProtNLM"/>
    </source>
</evidence>